<dbReference type="EMBL" id="CP111020">
    <property type="protein sequence ID" value="WAR14816.1"/>
    <property type="molecule type" value="Genomic_DNA"/>
</dbReference>
<evidence type="ECO:0000256" key="5">
    <source>
        <dbReference type="ARBA" id="ARBA00022949"/>
    </source>
</evidence>
<evidence type="ECO:0000256" key="3">
    <source>
        <dbReference type="ARBA" id="ARBA00008691"/>
    </source>
</evidence>
<feature type="transmembrane region" description="Helical" evidence="8">
    <location>
        <begin position="22"/>
        <end position="43"/>
    </location>
</feature>
<dbReference type="InterPro" id="IPR015664">
    <property type="entry name" value="P53_induced"/>
</dbReference>
<keyword evidence="5" id="KW-0965">Cell junction</keyword>
<dbReference type="Proteomes" id="UP001164746">
    <property type="component" value="Chromosome 9"/>
</dbReference>
<dbReference type="InterPro" id="IPR004031">
    <property type="entry name" value="PMP22/EMP/MP20/Claudin"/>
</dbReference>
<evidence type="ECO:0000256" key="4">
    <source>
        <dbReference type="ARBA" id="ARBA00022692"/>
    </source>
</evidence>
<evidence type="ECO:0000256" key="2">
    <source>
        <dbReference type="ARBA" id="ARBA00004282"/>
    </source>
</evidence>
<name>A0ABY7F683_MYAAR</name>
<evidence type="ECO:0000256" key="6">
    <source>
        <dbReference type="ARBA" id="ARBA00022989"/>
    </source>
</evidence>
<keyword evidence="7 8" id="KW-0472">Membrane</keyword>
<keyword evidence="4 8" id="KW-0812">Transmembrane</keyword>
<sequence length="173" mass="19355">MSETEKMAPTASMETVMIIRPFKVGAAIIGFVSMLVSGLFIGASDWIEQDGWRQGLWEECIETSPGRVNCTKFNPPVYVFACRGLVILGLIMTFIAIMFDITALIIFPVKYSESMGERAGEVWSVGWTYWIGWLVAGLMLTSALLLCLDKDADEITYREKVEYENGIEDDDEA</sequence>
<dbReference type="EMBL" id="CP111020">
    <property type="protein sequence ID" value="WAR14833.1"/>
    <property type="molecule type" value="Genomic_DNA"/>
</dbReference>
<reference evidence="9" key="1">
    <citation type="submission" date="2022-11" db="EMBL/GenBank/DDBJ databases">
        <title>Centuries of genome instability and evolution in soft-shell clam transmissible cancer (bioRxiv).</title>
        <authorList>
            <person name="Hart S.F.M."/>
            <person name="Yonemitsu M.A."/>
            <person name="Giersch R.M."/>
            <person name="Beal B.F."/>
            <person name="Arriagada G."/>
            <person name="Davis B.W."/>
            <person name="Ostrander E.A."/>
            <person name="Goff S.P."/>
            <person name="Metzger M.J."/>
        </authorList>
    </citation>
    <scope>NUCLEOTIDE SEQUENCE</scope>
    <source>
        <strain evidence="9">MELC-2E11</strain>
        <tissue evidence="9">Siphon/mantle</tissue>
    </source>
</reference>
<organism evidence="9 11">
    <name type="scientific">Mya arenaria</name>
    <name type="common">Soft-shell clam</name>
    <dbReference type="NCBI Taxonomy" id="6604"/>
    <lineage>
        <taxon>Eukaryota</taxon>
        <taxon>Metazoa</taxon>
        <taxon>Spiralia</taxon>
        <taxon>Lophotrochozoa</taxon>
        <taxon>Mollusca</taxon>
        <taxon>Bivalvia</taxon>
        <taxon>Autobranchia</taxon>
        <taxon>Heteroconchia</taxon>
        <taxon>Euheterodonta</taxon>
        <taxon>Imparidentia</taxon>
        <taxon>Neoheterodontei</taxon>
        <taxon>Myida</taxon>
        <taxon>Myoidea</taxon>
        <taxon>Myidae</taxon>
        <taxon>Mya</taxon>
    </lineage>
</organism>
<accession>A0ABY7F683</accession>
<feature type="transmembrane region" description="Helical" evidence="8">
    <location>
        <begin position="127"/>
        <end position="148"/>
    </location>
</feature>
<keyword evidence="11" id="KW-1185">Reference proteome</keyword>
<feature type="transmembrane region" description="Helical" evidence="8">
    <location>
        <begin position="85"/>
        <end position="107"/>
    </location>
</feature>
<comment type="similarity">
    <text evidence="3">Belongs to the TMEM47 family.</text>
</comment>
<proteinExistence type="inferred from homology"/>
<evidence type="ECO:0000313" key="9">
    <source>
        <dbReference type="EMBL" id="WAR14816.1"/>
    </source>
</evidence>
<gene>
    <name evidence="9" type="ORF">MAR_004921</name>
    <name evidence="10" type="ORF">MAR_004938</name>
</gene>
<dbReference type="Pfam" id="PF00822">
    <property type="entry name" value="PMP22_Claudin"/>
    <property type="match status" value="1"/>
</dbReference>
<evidence type="ECO:0000256" key="7">
    <source>
        <dbReference type="ARBA" id="ARBA00023136"/>
    </source>
</evidence>
<dbReference type="PANTHER" id="PTHR14399:SF5">
    <property type="entry name" value="CELL JUNCTION PROTEIN VAB-9"/>
    <property type="match status" value="1"/>
</dbReference>
<keyword evidence="6 8" id="KW-1133">Transmembrane helix</keyword>
<evidence type="ECO:0000313" key="11">
    <source>
        <dbReference type="Proteomes" id="UP001164746"/>
    </source>
</evidence>
<evidence type="ECO:0000256" key="8">
    <source>
        <dbReference type="SAM" id="Phobius"/>
    </source>
</evidence>
<comment type="subcellular location">
    <subcellularLocation>
        <location evidence="2">Cell junction</location>
    </subcellularLocation>
    <subcellularLocation>
        <location evidence="1">Membrane</location>
        <topology evidence="1">Multi-pass membrane protein</topology>
    </subcellularLocation>
</comment>
<dbReference type="InterPro" id="IPR017974">
    <property type="entry name" value="Claudin_CS"/>
</dbReference>
<protein>
    <submittedName>
        <fullName evidence="9">Uncharacterized protein</fullName>
    </submittedName>
</protein>
<evidence type="ECO:0000256" key="1">
    <source>
        <dbReference type="ARBA" id="ARBA00004141"/>
    </source>
</evidence>
<dbReference type="PROSITE" id="PS01346">
    <property type="entry name" value="CLAUDIN"/>
    <property type="match status" value="1"/>
</dbReference>
<dbReference type="PANTHER" id="PTHR14399">
    <property type="entry name" value="P53-INDUCED PROTEIN RELATED"/>
    <property type="match status" value="1"/>
</dbReference>
<dbReference type="Gene3D" id="1.20.140.150">
    <property type="match status" value="1"/>
</dbReference>
<evidence type="ECO:0000313" key="10">
    <source>
        <dbReference type="EMBL" id="WAR14833.1"/>
    </source>
</evidence>